<dbReference type="Pfam" id="PF01075">
    <property type="entry name" value="Glyco_transf_9"/>
    <property type="match status" value="1"/>
</dbReference>
<dbReference type="GO" id="GO:0005829">
    <property type="term" value="C:cytosol"/>
    <property type="evidence" value="ECO:0007669"/>
    <property type="project" value="TreeGrafter"/>
</dbReference>
<dbReference type="GO" id="GO:0009244">
    <property type="term" value="P:lipopolysaccharide core region biosynthetic process"/>
    <property type="evidence" value="ECO:0007669"/>
    <property type="project" value="TreeGrafter"/>
</dbReference>
<keyword evidence="2" id="KW-0808">Transferase</keyword>
<accession>A0A921DSH2</accession>
<evidence type="ECO:0000256" key="1">
    <source>
        <dbReference type="ARBA" id="ARBA00022676"/>
    </source>
</evidence>
<reference evidence="3" key="2">
    <citation type="submission" date="2021-09" db="EMBL/GenBank/DDBJ databases">
        <authorList>
            <person name="Gilroy R."/>
        </authorList>
    </citation>
    <scope>NUCLEOTIDE SEQUENCE</scope>
    <source>
        <strain evidence="3">ChiGjej2B2-19336</strain>
    </source>
</reference>
<evidence type="ECO:0008006" key="5">
    <source>
        <dbReference type="Google" id="ProtNLM"/>
    </source>
</evidence>
<evidence type="ECO:0000313" key="4">
    <source>
        <dbReference type="Proteomes" id="UP000698963"/>
    </source>
</evidence>
<dbReference type="GO" id="GO:0008713">
    <property type="term" value="F:ADP-heptose-lipopolysaccharide heptosyltransferase activity"/>
    <property type="evidence" value="ECO:0007669"/>
    <property type="project" value="TreeGrafter"/>
</dbReference>
<dbReference type="InterPro" id="IPR051199">
    <property type="entry name" value="LPS_LOS_Heptosyltrfase"/>
</dbReference>
<proteinExistence type="predicted"/>
<reference evidence="3" key="1">
    <citation type="journal article" date="2021" name="PeerJ">
        <title>Extensive microbial diversity within the chicken gut microbiome revealed by metagenomics and culture.</title>
        <authorList>
            <person name="Gilroy R."/>
            <person name="Ravi A."/>
            <person name="Getino M."/>
            <person name="Pursley I."/>
            <person name="Horton D.L."/>
            <person name="Alikhan N.F."/>
            <person name="Baker D."/>
            <person name="Gharbi K."/>
            <person name="Hall N."/>
            <person name="Watson M."/>
            <person name="Adriaenssens E.M."/>
            <person name="Foster-Nyarko E."/>
            <person name="Jarju S."/>
            <person name="Secka A."/>
            <person name="Antonio M."/>
            <person name="Oren A."/>
            <person name="Chaudhuri R.R."/>
            <person name="La Ragione R."/>
            <person name="Hildebrand F."/>
            <person name="Pallen M.J."/>
        </authorList>
    </citation>
    <scope>NUCLEOTIDE SEQUENCE</scope>
    <source>
        <strain evidence="3">ChiGjej2B2-19336</strain>
    </source>
</reference>
<comment type="caution">
    <text evidence="3">The sequence shown here is derived from an EMBL/GenBank/DDBJ whole genome shotgun (WGS) entry which is preliminary data.</text>
</comment>
<dbReference type="PANTHER" id="PTHR30160:SF1">
    <property type="entry name" value="LIPOPOLYSACCHARIDE 1,2-N-ACETYLGLUCOSAMINETRANSFERASE-RELATED"/>
    <property type="match status" value="1"/>
</dbReference>
<dbReference type="Proteomes" id="UP000698963">
    <property type="component" value="Unassembled WGS sequence"/>
</dbReference>
<protein>
    <recommendedName>
        <fullName evidence="5">Glycosyltransferase family 9 protein</fullName>
    </recommendedName>
</protein>
<dbReference type="InterPro" id="IPR002201">
    <property type="entry name" value="Glyco_trans_9"/>
</dbReference>
<dbReference type="AlphaFoldDB" id="A0A921DSH2"/>
<dbReference type="RefSeq" id="WP_304121571.1">
    <property type="nucleotide sequence ID" value="NZ_DYZA01000088.1"/>
</dbReference>
<organism evidence="3 4">
    <name type="scientific">Mailhella massiliensis</name>
    <dbReference type="NCBI Taxonomy" id="1903261"/>
    <lineage>
        <taxon>Bacteria</taxon>
        <taxon>Pseudomonadati</taxon>
        <taxon>Thermodesulfobacteriota</taxon>
        <taxon>Desulfovibrionia</taxon>
        <taxon>Desulfovibrionales</taxon>
        <taxon>Desulfovibrionaceae</taxon>
        <taxon>Mailhella</taxon>
    </lineage>
</organism>
<sequence length="393" mass="44299">MKRSFDFFDHAHNYVEHCRRHWAGQPVRASWQIGLWGLMHVFSAGKDRGKNASGPLPKIAFLLDGGLGDTIVNAHFIREFFRQCGPMQLDICTNYPEVFDAGITGSGIPARRIGTEMPDEDCDLVLYCLLIPSVVSVNRARLDSTASPRLRAWLESLEEMQKREPLWFRMQENFMGPILAFGRLHGCRRRSLPFLAGGLEATEPPRPAAPVDAPLPELPAGRPFITVHRGTGDCPSSTKLWSTASYNALLALLRRRFPEMTLVQVGHEQESALSVDADLRGKTTFPQFARLLQESRLHICSEGGGMHLRHVLCGRPSLVFFGPTDPEFYGYAENLNLRAPFCTPCEWLTRSWQTRCSRDFDNCRCLEKLTPEMVWHQVENNASLLEALCSRAS</sequence>
<dbReference type="SUPFAM" id="SSF53756">
    <property type="entry name" value="UDP-Glycosyltransferase/glycogen phosphorylase"/>
    <property type="match status" value="1"/>
</dbReference>
<dbReference type="Gene3D" id="3.40.50.2000">
    <property type="entry name" value="Glycogen Phosphorylase B"/>
    <property type="match status" value="1"/>
</dbReference>
<evidence type="ECO:0000313" key="3">
    <source>
        <dbReference type="EMBL" id="HJD96932.1"/>
    </source>
</evidence>
<keyword evidence="1" id="KW-0328">Glycosyltransferase</keyword>
<dbReference type="PANTHER" id="PTHR30160">
    <property type="entry name" value="TETRAACYLDISACCHARIDE 4'-KINASE-RELATED"/>
    <property type="match status" value="1"/>
</dbReference>
<dbReference type="EMBL" id="DYZA01000088">
    <property type="protein sequence ID" value="HJD96932.1"/>
    <property type="molecule type" value="Genomic_DNA"/>
</dbReference>
<evidence type="ECO:0000256" key="2">
    <source>
        <dbReference type="ARBA" id="ARBA00022679"/>
    </source>
</evidence>
<name>A0A921DSH2_9BACT</name>
<gene>
    <name evidence="3" type="ORF">K8W16_04735</name>
</gene>